<reference evidence="2 3" key="1">
    <citation type="submission" date="2015-09" db="EMBL/GenBank/DDBJ databases">
        <title>Genome sequence of ICMP 13104.</title>
        <authorList>
            <person name="Visnovsky S."/>
            <person name="Lu A."/>
            <person name="Panda P."/>
            <person name="Pitman A."/>
        </authorList>
    </citation>
    <scope>NUCLEOTIDE SEQUENCE [LARGE SCALE GENOMIC DNA]</scope>
    <source>
        <strain evidence="2 3">ICMP 13104</strain>
    </source>
</reference>
<sequence>MREPVYTRSKVDIDKGAASSHAAPAMQLEDRRQGVQQLKPQSAFEKPMPLQDNRARPAQSEVMQKQTSKPLPVNLNGDQEPAYDNADSHIPSAGLAVQLKSKSWKMRRAARLEREQNLRDRAERHHAADKARMNDLAAAKAKGQLLEGLQAEPTGSATLAHLKTPFVNREMRVLDNNSEGVKRRFLTPTKPLLLDPNAPKRREISPSQVDKYKALKDRAVDIEQKSKDSHHAFYHAQDPRMRVAQDVYRRVYARHHKVEVPEDFHFLRFPGPDDEQFNKHKNVASYFKEDMAAHGMIDDNIEPTKSHLISVNPALHGGLNHTGEETFHYFQIGQGQTALPVANFIKGFLQKFNLSPDGVDDMYKDASALNATKEGSLFQIMVPKDRVDDVAYMAHPHGLPHDDELFDDLHTMGEIRYTTKPPIAADKGEDASDSTIKEPWLPLREKMNDEVTRNLIAMREAWKAPKVEMPEPVDPLLSGAGISRNTLKEDSHQQRIKDSAQQRRTAFLKTQTEALNKQTLIRFDEGKYSPSYHLQAYIQRPGELQHPEGHAQKLRMQTNPDHFGGQGVRSQHELMRIENRSTFMQARMHLSQANTLDPASGISITRHTTLEPKQEETYNTLLDKYVNDLFASKEKS</sequence>
<name>A0A0W0HFU0_PSEVI</name>
<evidence type="ECO:0000313" key="3">
    <source>
        <dbReference type="Proteomes" id="UP000053048"/>
    </source>
</evidence>
<gene>
    <name evidence="2" type="ORF">AO067_20200</name>
</gene>
<dbReference type="EMBL" id="LKEJ01000147">
    <property type="protein sequence ID" value="KTB59632.1"/>
    <property type="molecule type" value="Genomic_DNA"/>
</dbReference>
<keyword evidence="3" id="KW-1185">Reference proteome</keyword>
<dbReference type="Proteomes" id="UP000053048">
    <property type="component" value="Unassembled WGS sequence"/>
</dbReference>
<proteinExistence type="predicted"/>
<protein>
    <submittedName>
        <fullName evidence="2">Uncharacterized protein</fullName>
    </submittedName>
</protein>
<dbReference type="AlphaFoldDB" id="A0A0W0HFU0"/>
<evidence type="ECO:0000313" key="2">
    <source>
        <dbReference type="EMBL" id="KTB59632.1"/>
    </source>
</evidence>
<comment type="caution">
    <text evidence="2">The sequence shown here is derived from an EMBL/GenBank/DDBJ whole genome shotgun (WGS) entry which is preliminary data.</text>
</comment>
<accession>A0A0W0HFU0</accession>
<organism evidence="2 3">
    <name type="scientific">Pseudomonas viridiflava ICMP 13104</name>
    <dbReference type="NCBI Taxonomy" id="1198305"/>
    <lineage>
        <taxon>Bacteria</taxon>
        <taxon>Pseudomonadati</taxon>
        <taxon>Pseudomonadota</taxon>
        <taxon>Gammaproteobacteria</taxon>
        <taxon>Pseudomonadales</taxon>
        <taxon>Pseudomonadaceae</taxon>
        <taxon>Pseudomonas</taxon>
    </lineage>
</organism>
<evidence type="ECO:0000256" key="1">
    <source>
        <dbReference type="SAM" id="MobiDB-lite"/>
    </source>
</evidence>
<feature type="region of interest" description="Disordered" evidence="1">
    <location>
        <begin position="1"/>
        <end position="73"/>
    </location>
</feature>
<feature type="compositionally biased region" description="Basic and acidic residues" evidence="1">
    <location>
        <begin position="1"/>
        <end position="15"/>
    </location>
</feature>